<dbReference type="Proteomes" id="UP001642484">
    <property type="component" value="Unassembled WGS sequence"/>
</dbReference>
<evidence type="ECO:0000256" key="4">
    <source>
        <dbReference type="SAM" id="Coils"/>
    </source>
</evidence>
<accession>A0ABP0NFF0</accession>
<dbReference type="PANTHER" id="PTHR47969">
    <property type="entry name" value="CHROMOSOME-ASSOCIATED KINESIN KIF4A-RELATED"/>
    <property type="match status" value="1"/>
</dbReference>
<dbReference type="PRINTS" id="PR00380">
    <property type="entry name" value="KINESINHEAVY"/>
</dbReference>
<evidence type="ECO:0000313" key="8">
    <source>
        <dbReference type="Proteomes" id="UP001642484"/>
    </source>
</evidence>
<feature type="domain" description="Kinesin motor" evidence="6">
    <location>
        <begin position="156"/>
        <end position="446"/>
    </location>
</feature>
<dbReference type="PANTHER" id="PTHR47969:SF29">
    <property type="entry name" value="KINESIN-LIKE PROTEIN"/>
    <property type="match status" value="1"/>
</dbReference>
<keyword evidence="8" id="KW-1185">Reference proteome</keyword>
<feature type="compositionally biased region" description="Low complexity" evidence="5">
    <location>
        <begin position="715"/>
        <end position="724"/>
    </location>
</feature>
<feature type="binding site" evidence="3">
    <location>
        <begin position="176"/>
        <end position="183"/>
    </location>
    <ligand>
        <name>ATP</name>
        <dbReference type="ChEBI" id="CHEBI:30616"/>
    </ligand>
</feature>
<comment type="caution">
    <text evidence="7">The sequence shown here is derived from an EMBL/GenBank/DDBJ whole genome shotgun (WGS) entry which is preliminary data.</text>
</comment>
<evidence type="ECO:0000256" key="2">
    <source>
        <dbReference type="ARBA" id="ARBA00022840"/>
    </source>
</evidence>
<dbReference type="PROSITE" id="PS00411">
    <property type="entry name" value="KINESIN_MOTOR_1"/>
    <property type="match status" value="1"/>
</dbReference>
<dbReference type="Gene3D" id="3.40.850.10">
    <property type="entry name" value="Kinesin motor domain"/>
    <property type="match status" value="1"/>
</dbReference>
<name>A0ABP0NFF0_9DINO</name>
<sequence length="1009" mass="112884">ADAALEESLQDLSAKLVKAQGQARRHRRQEEELRLELGKMKARIQATKDKLLYQEEHLKLQLETLQQLDEQRSTAEEEVELLTLGLHQQEEENQTLLETNTRLLEEVAKRFGGTLDDWADHSYEAQVPKAQPLVGCALSTQRQGKVSWVREEVWGIAMPVVNKALDGYNVTIFTYGMTGSGKTYTMLGPALMDSAFEGQVTSSDLIAKDEHRGVVVRTMQYLFQQAPEAQIFLSYVQIYQERCYDLLQPPNVPSKPLKVREDPQKKPGQNVNVFVEDLSEVRVGNLEECLEYLMAGFGNVALRSTHYNEQSSRAHCILTLTLRQQLPDQRIRESKLRLVDLAGNERWVIHGPQISPQHARELATINKSLHILGSCLQTLSQPVTTNRRGQELVKHVPYRDSTLTQLLRDSLAGNSYTLMICTICCSILYQMQTLSTLRFADRVKRVKMRATICDTVDPAEQQQQIQAEVEYLRSAVSGAASGNVQELKQKVSELRKACLGLEGENRVLREQIAELEKQPVPMKSTMKKAAARVRRANSEPSLPTPDPWFDHEDLGDLQAIYYRSHDDLGSRMAGSCPKGHRLDSLGSIAHPLPAAANAAYFEWHCDRPGCRGSSRQLDLGRFHCSLCQHDLCQVCYDQLVGKSYSKVDVHAHRARRKPPANSPPQPGRPCSRGGRGEATGAGTATAQTCVAWHEMVIYKMGLACLMNNMSRTEESVAPAPARSAPAPPPGKSAPSRTPRGPEEPKGPEKPPYILRLEESARAFARAERSAAQRPTPRSAAHGGTAPASGASIGSASTASTTPESVRKRVKGRRDGRARLGTKGVERRWVKKAERRKWSDFDGFWRCGRGWKRSSHTEKLVWPSFHFIQEPKWCSDLVEEIVPAQHGADWGSSFGALRFRSKLVYLDHFGNHTRLQKCLGKMKQLHEDVYIWAGRGSCGRCPDSILHLEAFGDRTSTGIPADGSIRHSSKSVPRPQSERNSSSLPPVHARTPLRERHGERPNWCQREGLK</sequence>
<evidence type="ECO:0000259" key="6">
    <source>
        <dbReference type="PROSITE" id="PS50067"/>
    </source>
</evidence>
<proteinExistence type="inferred from homology"/>
<dbReference type="SUPFAM" id="SSF52540">
    <property type="entry name" value="P-loop containing nucleoside triphosphate hydrolases"/>
    <property type="match status" value="1"/>
</dbReference>
<feature type="compositionally biased region" description="Basic and acidic residues" evidence="5">
    <location>
        <begin position="739"/>
        <end position="748"/>
    </location>
</feature>
<dbReference type="InterPro" id="IPR019821">
    <property type="entry name" value="Kinesin_motor_CS"/>
</dbReference>
<feature type="region of interest" description="Disordered" evidence="5">
    <location>
        <begin position="956"/>
        <end position="1009"/>
    </location>
</feature>
<evidence type="ECO:0000256" key="3">
    <source>
        <dbReference type="PROSITE-ProRule" id="PRU00283"/>
    </source>
</evidence>
<organism evidence="7 8">
    <name type="scientific">Durusdinium trenchii</name>
    <dbReference type="NCBI Taxonomy" id="1381693"/>
    <lineage>
        <taxon>Eukaryota</taxon>
        <taxon>Sar</taxon>
        <taxon>Alveolata</taxon>
        <taxon>Dinophyceae</taxon>
        <taxon>Suessiales</taxon>
        <taxon>Symbiodiniaceae</taxon>
        <taxon>Durusdinium</taxon>
    </lineage>
</organism>
<keyword evidence="3" id="KW-0505">Motor protein</keyword>
<feature type="non-terminal residue" evidence="7">
    <location>
        <position position="1"/>
    </location>
</feature>
<keyword evidence="2 3" id="KW-0067">ATP-binding</keyword>
<protein>
    <recommendedName>
        <fullName evidence="6">Kinesin motor domain-containing protein</fullName>
    </recommendedName>
</protein>
<dbReference type="EMBL" id="CAXAMN010021700">
    <property type="protein sequence ID" value="CAK9062515.1"/>
    <property type="molecule type" value="Genomic_DNA"/>
</dbReference>
<feature type="compositionally biased region" description="Basic and acidic residues" evidence="5">
    <location>
        <begin position="755"/>
        <end position="770"/>
    </location>
</feature>
<feature type="region of interest" description="Disordered" evidence="5">
    <location>
        <begin position="650"/>
        <end position="679"/>
    </location>
</feature>
<feature type="compositionally biased region" description="Low complexity" evidence="5">
    <location>
        <begin position="782"/>
        <end position="801"/>
    </location>
</feature>
<keyword evidence="4" id="KW-0175">Coiled coil</keyword>
<feature type="region of interest" description="Disordered" evidence="5">
    <location>
        <begin position="715"/>
        <end position="818"/>
    </location>
</feature>
<feature type="coiled-coil region" evidence="4">
    <location>
        <begin position="484"/>
        <end position="518"/>
    </location>
</feature>
<dbReference type="InterPro" id="IPR001752">
    <property type="entry name" value="Kinesin_motor_dom"/>
</dbReference>
<reference evidence="7 8" key="1">
    <citation type="submission" date="2024-02" db="EMBL/GenBank/DDBJ databases">
        <authorList>
            <person name="Chen Y."/>
            <person name="Shah S."/>
            <person name="Dougan E. K."/>
            <person name="Thang M."/>
            <person name="Chan C."/>
        </authorList>
    </citation>
    <scope>NUCLEOTIDE SEQUENCE [LARGE SCALE GENOMIC DNA]</scope>
</reference>
<dbReference type="InterPro" id="IPR027417">
    <property type="entry name" value="P-loop_NTPase"/>
</dbReference>
<evidence type="ECO:0000256" key="1">
    <source>
        <dbReference type="ARBA" id="ARBA00022741"/>
    </source>
</evidence>
<dbReference type="SMART" id="SM00129">
    <property type="entry name" value="KISc"/>
    <property type="match status" value="1"/>
</dbReference>
<evidence type="ECO:0000313" key="7">
    <source>
        <dbReference type="EMBL" id="CAK9062515.1"/>
    </source>
</evidence>
<keyword evidence="1 3" id="KW-0547">Nucleotide-binding</keyword>
<dbReference type="InterPro" id="IPR027640">
    <property type="entry name" value="Kinesin-like_fam"/>
</dbReference>
<evidence type="ECO:0000256" key="5">
    <source>
        <dbReference type="SAM" id="MobiDB-lite"/>
    </source>
</evidence>
<dbReference type="InterPro" id="IPR036961">
    <property type="entry name" value="Kinesin_motor_dom_sf"/>
</dbReference>
<dbReference type="PROSITE" id="PS50067">
    <property type="entry name" value="KINESIN_MOTOR_2"/>
    <property type="match status" value="1"/>
</dbReference>
<comment type="similarity">
    <text evidence="3">Belongs to the TRAFAC class myosin-kinesin ATPase superfamily. Kinesin family.</text>
</comment>
<gene>
    <name evidence="7" type="ORF">CCMP2556_LOCUS30736</name>
</gene>
<feature type="coiled-coil region" evidence="4">
    <location>
        <begin position="2"/>
        <end position="106"/>
    </location>
</feature>
<dbReference type="Pfam" id="PF00225">
    <property type="entry name" value="Kinesin"/>
    <property type="match status" value="1"/>
</dbReference>